<gene>
    <name evidence="1" type="ORF">AVEN_487_1</name>
</gene>
<dbReference type="AlphaFoldDB" id="A0A4Y2LKC8"/>
<dbReference type="EMBL" id="BGPR01005980">
    <property type="protein sequence ID" value="GBN15062.1"/>
    <property type="molecule type" value="Genomic_DNA"/>
</dbReference>
<sequence length="96" mass="10614">MESGGGQVTVYDISRRHKLSYEIKIVEIGAVVKFNSNFTCGDPTILPYKLIHSRNRETDADATGISCTVRDTALRTPLSSCDKFVKHDPLLSEEIG</sequence>
<evidence type="ECO:0000313" key="2">
    <source>
        <dbReference type="Proteomes" id="UP000499080"/>
    </source>
</evidence>
<accession>A0A4Y2LKC8</accession>
<name>A0A4Y2LKC8_ARAVE</name>
<organism evidence="1 2">
    <name type="scientific">Araneus ventricosus</name>
    <name type="common">Orbweaver spider</name>
    <name type="synonym">Epeira ventricosa</name>
    <dbReference type="NCBI Taxonomy" id="182803"/>
    <lineage>
        <taxon>Eukaryota</taxon>
        <taxon>Metazoa</taxon>
        <taxon>Ecdysozoa</taxon>
        <taxon>Arthropoda</taxon>
        <taxon>Chelicerata</taxon>
        <taxon>Arachnida</taxon>
        <taxon>Araneae</taxon>
        <taxon>Araneomorphae</taxon>
        <taxon>Entelegynae</taxon>
        <taxon>Araneoidea</taxon>
        <taxon>Araneidae</taxon>
        <taxon>Araneus</taxon>
    </lineage>
</organism>
<dbReference type="Proteomes" id="UP000499080">
    <property type="component" value="Unassembled WGS sequence"/>
</dbReference>
<protein>
    <submittedName>
        <fullName evidence="1">Uncharacterized protein</fullName>
    </submittedName>
</protein>
<proteinExistence type="predicted"/>
<keyword evidence="2" id="KW-1185">Reference proteome</keyword>
<reference evidence="1 2" key="1">
    <citation type="journal article" date="2019" name="Sci. Rep.">
        <title>Orb-weaving spider Araneus ventricosus genome elucidates the spidroin gene catalogue.</title>
        <authorList>
            <person name="Kono N."/>
            <person name="Nakamura H."/>
            <person name="Ohtoshi R."/>
            <person name="Moran D.A.P."/>
            <person name="Shinohara A."/>
            <person name="Yoshida Y."/>
            <person name="Fujiwara M."/>
            <person name="Mori M."/>
            <person name="Tomita M."/>
            <person name="Arakawa K."/>
        </authorList>
    </citation>
    <scope>NUCLEOTIDE SEQUENCE [LARGE SCALE GENOMIC DNA]</scope>
</reference>
<comment type="caution">
    <text evidence="1">The sequence shown here is derived from an EMBL/GenBank/DDBJ whole genome shotgun (WGS) entry which is preliminary data.</text>
</comment>
<evidence type="ECO:0000313" key="1">
    <source>
        <dbReference type="EMBL" id="GBN15062.1"/>
    </source>
</evidence>